<dbReference type="InterPro" id="IPR003325">
    <property type="entry name" value="TerD"/>
</dbReference>
<dbReference type="PANTHER" id="PTHR32097:SF17">
    <property type="entry name" value="CAMP-BINDING PROTEIN 1-RELATED"/>
    <property type="match status" value="1"/>
</dbReference>
<gene>
    <name evidence="3" type="ORF">OG579_02550</name>
</gene>
<keyword evidence="4" id="KW-1185">Reference proteome</keyword>
<feature type="domain" description="TerD" evidence="2">
    <location>
        <begin position="232"/>
        <end position="406"/>
    </location>
</feature>
<dbReference type="AlphaFoldDB" id="A0AAU4K3Z8"/>
<dbReference type="Proteomes" id="UP001432128">
    <property type="component" value="Chromosome"/>
</dbReference>
<evidence type="ECO:0000259" key="2">
    <source>
        <dbReference type="Pfam" id="PF02342"/>
    </source>
</evidence>
<feature type="compositionally biased region" description="Pro residues" evidence="1">
    <location>
        <begin position="194"/>
        <end position="207"/>
    </location>
</feature>
<dbReference type="EMBL" id="CP108021">
    <property type="protein sequence ID" value="WUM20731.1"/>
    <property type="molecule type" value="Genomic_DNA"/>
</dbReference>
<accession>A0AAU4K3Z8</accession>
<dbReference type="RefSeq" id="WP_328857956.1">
    <property type="nucleotide sequence ID" value="NZ_CP108021.1"/>
</dbReference>
<evidence type="ECO:0000313" key="3">
    <source>
        <dbReference type="EMBL" id="WUM20731.1"/>
    </source>
</evidence>
<feature type="region of interest" description="Disordered" evidence="1">
    <location>
        <begin position="161"/>
        <end position="240"/>
    </location>
</feature>
<dbReference type="Pfam" id="PF02342">
    <property type="entry name" value="TerD"/>
    <property type="match status" value="2"/>
</dbReference>
<dbReference type="InterPro" id="IPR051324">
    <property type="entry name" value="Stress/Tellurium_Resist"/>
</dbReference>
<evidence type="ECO:0000256" key="1">
    <source>
        <dbReference type="SAM" id="MobiDB-lite"/>
    </source>
</evidence>
<feature type="domain" description="TerD" evidence="2">
    <location>
        <begin position="1"/>
        <end position="157"/>
    </location>
</feature>
<evidence type="ECO:0000313" key="4">
    <source>
        <dbReference type="Proteomes" id="UP001432128"/>
    </source>
</evidence>
<name>A0AAU4K3Z8_9NOCA</name>
<feature type="compositionally biased region" description="Low complexity" evidence="1">
    <location>
        <begin position="208"/>
        <end position="219"/>
    </location>
</feature>
<protein>
    <submittedName>
        <fullName evidence="3">TerD family protein</fullName>
    </submittedName>
</protein>
<dbReference type="PANTHER" id="PTHR32097">
    <property type="entry name" value="CAMP-BINDING PROTEIN 1-RELATED"/>
    <property type="match status" value="1"/>
</dbReference>
<reference evidence="3 4" key="1">
    <citation type="submission" date="2022-10" db="EMBL/GenBank/DDBJ databases">
        <title>The complete genomes of actinobacterial strains from the NBC collection.</title>
        <authorList>
            <person name="Joergensen T.S."/>
            <person name="Alvarez Arevalo M."/>
            <person name="Sterndorff E.B."/>
            <person name="Faurdal D."/>
            <person name="Vuksanovic O."/>
            <person name="Mourched A.-S."/>
            <person name="Charusanti P."/>
            <person name="Shaw S."/>
            <person name="Blin K."/>
            <person name="Weber T."/>
        </authorList>
    </citation>
    <scope>NUCLEOTIDE SEQUENCE [LARGE SCALE GENOMIC DNA]</scope>
    <source>
        <strain evidence="3 4">NBC_00319</strain>
    </source>
</reference>
<dbReference type="CDD" id="cd06974">
    <property type="entry name" value="TerD_like"/>
    <property type="match status" value="2"/>
</dbReference>
<dbReference type="KEGG" id="whr:OG579_02550"/>
<organism evidence="3 4">
    <name type="scientific">Williamsia herbipolensis</name>
    <dbReference type="NCBI Taxonomy" id="1603258"/>
    <lineage>
        <taxon>Bacteria</taxon>
        <taxon>Bacillati</taxon>
        <taxon>Actinomycetota</taxon>
        <taxon>Actinomycetes</taxon>
        <taxon>Mycobacteriales</taxon>
        <taxon>Nocardiaceae</taxon>
        <taxon>Williamsia</taxon>
    </lineage>
</organism>
<feature type="compositionally biased region" description="Pro residues" evidence="1">
    <location>
        <begin position="167"/>
        <end position="183"/>
    </location>
</feature>
<dbReference type="Gene3D" id="2.60.60.30">
    <property type="entry name" value="sav2460 like domains"/>
    <property type="match status" value="2"/>
</dbReference>
<sequence>MATTLTKGQNGPLGSTDVEISIDLATAGDLSALLVTDAGKVRTDADFVFFNQPSGPGVTLVAGSGVGTLRLDLSAVPADISQIRAVITLENGTFGAVAAPVAHVRAGGADAFEYRIDGLSSESIVIALEVYRRGADWKVRAVGQGYAGGFAALVTDHGVSVDDAPTPTAPTPPAAPTPPPAAPTPSVSYSRPAPATPPPAPPAPPAAAAPTGAQPWPTASTGEVSLSKDRPVSLTKGQRVSLQKDGGVALTRITMGLGWDPILTKKGLFGGGRSSNIDLDASAMMFAGTQLADLAYYGQLVSKDGSVKHHGDNLTGEGDGDDEVIDVDLTRVPQQITQILFIVTSYQGQTFEQVDNAFCRLVDQSNRAELARYTLAGGMPFTGIVMAKVFRGDGGWKLQAVGEGMAARHPGEAAKQIQRFL</sequence>
<proteinExistence type="predicted"/>